<gene>
    <name evidence="10" type="ORF">GWI33_001777</name>
</gene>
<organism evidence="10 11">
    <name type="scientific">Rhynchophorus ferrugineus</name>
    <name type="common">Red palm weevil</name>
    <name type="synonym">Curculio ferrugineus</name>
    <dbReference type="NCBI Taxonomy" id="354439"/>
    <lineage>
        <taxon>Eukaryota</taxon>
        <taxon>Metazoa</taxon>
        <taxon>Ecdysozoa</taxon>
        <taxon>Arthropoda</taxon>
        <taxon>Hexapoda</taxon>
        <taxon>Insecta</taxon>
        <taxon>Pterygota</taxon>
        <taxon>Neoptera</taxon>
        <taxon>Endopterygota</taxon>
        <taxon>Coleoptera</taxon>
        <taxon>Polyphaga</taxon>
        <taxon>Cucujiformia</taxon>
        <taxon>Curculionidae</taxon>
        <taxon>Dryophthorinae</taxon>
        <taxon>Rhynchophorus</taxon>
    </lineage>
</organism>
<keyword evidence="4" id="KW-0862">Zinc</keyword>
<evidence type="ECO:0000256" key="7">
    <source>
        <dbReference type="SAM" id="MobiDB-lite"/>
    </source>
</evidence>
<keyword evidence="3" id="KW-0863">Zinc-finger</keyword>
<sequence>MDDPHSSVESNPSKANFTVDSLANEFEDEVNLEEEEPSSSASEGNSVDEMSGQKFPKLFYESENQENEHPKGRFEQDKYPDASRLLRSKVIEEDEDRFHLRHSDDENRMIIKTIMVGSDYQAIIPDGLCHYGDALPYENEDKLLWDPSISTPEAVESYLREAASICKPSIPRGKHLRDNEPALHLLQQCGHNVEEALRRLQINKHLYEDTMQIWSEEECRNFEAGIRLFGKNFYMTQQNKVRTRSVGELVQFYYLWKKTERHDMFANKVRLEKKKYILHPGVTDFMDRFLEEHDSRDRSSSPNVNPN</sequence>
<evidence type="ECO:0000313" key="10">
    <source>
        <dbReference type="EMBL" id="KAF7282920.1"/>
    </source>
</evidence>
<dbReference type="PROSITE" id="PS51293">
    <property type="entry name" value="SANT"/>
    <property type="match status" value="1"/>
</dbReference>
<dbReference type="OrthoDB" id="5916873at2759"/>
<dbReference type="GO" id="GO:0005654">
    <property type="term" value="C:nucleoplasm"/>
    <property type="evidence" value="ECO:0007669"/>
    <property type="project" value="TreeGrafter"/>
</dbReference>
<dbReference type="GO" id="GO:0008270">
    <property type="term" value="F:zinc ion binding"/>
    <property type="evidence" value="ECO:0007669"/>
    <property type="project" value="UniProtKB-KW"/>
</dbReference>
<keyword evidence="6" id="KW-0539">Nucleus</keyword>
<protein>
    <recommendedName>
        <fullName evidence="12">Mesoderm induction early response protein 1</fullName>
    </recommendedName>
</protein>
<comment type="caution">
    <text evidence="10">The sequence shown here is derived from an EMBL/GenBank/DDBJ whole genome shotgun (WGS) entry which is preliminary data.</text>
</comment>
<dbReference type="InterPro" id="IPR009057">
    <property type="entry name" value="Homeodomain-like_sf"/>
</dbReference>
<keyword evidence="11" id="KW-1185">Reference proteome</keyword>
<dbReference type="EMBL" id="JAACXV010000150">
    <property type="protein sequence ID" value="KAF7282920.1"/>
    <property type="molecule type" value="Genomic_DNA"/>
</dbReference>
<dbReference type="Proteomes" id="UP000625711">
    <property type="component" value="Unassembled WGS sequence"/>
</dbReference>
<evidence type="ECO:0000256" key="4">
    <source>
        <dbReference type="ARBA" id="ARBA00022833"/>
    </source>
</evidence>
<feature type="compositionally biased region" description="Polar residues" evidence="7">
    <location>
        <begin position="7"/>
        <end position="21"/>
    </location>
</feature>
<evidence type="ECO:0000256" key="1">
    <source>
        <dbReference type="ARBA" id="ARBA00004123"/>
    </source>
</evidence>
<dbReference type="SMART" id="SM01189">
    <property type="entry name" value="ELM2"/>
    <property type="match status" value="1"/>
</dbReference>
<evidence type="ECO:0000256" key="6">
    <source>
        <dbReference type="ARBA" id="ARBA00023242"/>
    </source>
</evidence>
<feature type="domain" description="SANT" evidence="9">
    <location>
        <begin position="209"/>
        <end position="261"/>
    </location>
</feature>
<proteinExistence type="predicted"/>
<evidence type="ECO:0000256" key="3">
    <source>
        <dbReference type="ARBA" id="ARBA00022771"/>
    </source>
</evidence>
<accession>A0A834ILA5</accession>
<evidence type="ECO:0000256" key="5">
    <source>
        <dbReference type="ARBA" id="ARBA00023125"/>
    </source>
</evidence>
<feature type="domain" description="ELM2" evidence="8">
    <location>
        <begin position="112"/>
        <end position="204"/>
    </location>
</feature>
<dbReference type="PROSITE" id="PS51156">
    <property type="entry name" value="ELM2"/>
    <property type="match status" value="1"/>
</dbReference>
<dbReference type="Pfam" id="PF01448">
    <property type="entry name" value="ELM2"/>
    <property type="match status" value="1"/>
</dbReference>
<dbReference type="PANTHER" id="PTHR10865:SF28">
    <property type="entry name" value="ELM2 DOMAIN-CONTAINING PROTEIN"/>
    <property type="match status" value="1"/>
</dbReference>
<dbReference type="FunFam" id="1.10.10.60:FF:000012">
    <property type="entry name" value="Metastasis-associated 1 family, member 3"/>
    <property type="match status" value="1"/>
</dbReference>
<dbReference type="GO" id="GO:0000122">
    <property type="term" value="P:negative regulation of transcription by RNA polymerase II"/>
    <property type="evidence" value="ECO:0007669"/>
    <property type="project" value="TreeGrafter"/>
</dbReference>
<keyword evidence="2" id="KW-0479">Metal-binding</keyword>
<comment type="subcellular location">
    <subcellularLocation>
        <location evidence="1">Nucleus</location>
    </subcellularLocation>
</comment>
<dbReference type="InterPro" id="IPR040138">
    <property type="entry name" value="MIER/MTA"/>
</dbReference>
<dbReference type="GO" id="GO:0042826">
    <property type="term" value="F:histone deacetylase binding"/>
    <property type="evidence" value="ECO:0007669"/>
    <property type="project" value="TreeGrafter"/>
</dbReference>
<dbReference type="PANTHER" id="PTHR10865">
    <property type="entry name" value="METASTASIS-ASSOCIATED PROTEIN AND MESODERM INDUCTION EARLY RESPONSE PROTEIN"/>
    <property type="match status" value="1"/>
</dbReference>
<feature type="region of interest" description="Disordered" evidence="7">
    <location>
        <begin position="1"/>
        <end position="79"/>
    </location>
</feature>
<reference evidence="10" key="1">
    <citation type="submission" date="2020-08" db="EMBL/GenBank/DDBJ databases">
        <title>Genome sequencing and assembly of the red palm weevil Rhynchophorus ferrugineus.</title>
        <authorList>
            <person name="Dias G.B."/>
            <person name="Bergman C.M."/>
            <person name="Manee M."/>
        </authorList>
    </citation>
    <scope>NUCLEOTIDE SEQUENCE</scope>
    <source>
        <strain evidence="10">AA-2017</strain>
        <tissue evidence="10">Whole larva</tissue>
    </source>
</reference>
<evidence type="ECO:0000313" key="11">
    <source>
        <dbReference type="Proteomes" id="UP000625711"/>
    </source>
</evidence>
<feature type="compositionally biased region" description="Basic and acidic residues" evidence="7">
    <location>
        <begin position="66"/>
        <end position="79"/>
    </location>
</feature>
<evidence type="ECO:0008006" key="12">
    <source>
        <dbReference type="Google" id="ProtNLM"/>
    </source>
</evidence>
<evidence type="ECO:0000259" key="9">
    <source>
        <dbReference type="PROSITE" id="PS51293"/>
    </source>
</evidence>
<name>A0A834ILA5_RHYFE</name>
<feature type="compositionally biased region" description="Acidic residues" evidence="7">
    <location>
        <begin position="25"/>
        <end position="37"/>
    </location>
</feature>
<evidence type="ECO:0000256" key="2">
    <source>
        <dbReference type="ARBA" id="ARBA00022723"/>
    </source>
</evidence>
<evidence type="ECO:0000259" key="8">
    <source>
        <dbReference type="PROSITE" id="PS51156"/>
    </source>
</evidence>
<dbReference type="CDD" id="cd11661">
    <property type="entry name" value="SANT_MTA3_like"/>
    <property type="match status" value="1"/>
</dbReference>
<keyword evidence="5" id="KW-0238">DNA-binding</keyword>
<dbReference type="GO" id="GO:0003714">
    <property type="term" value="F:transcription corepressor activity"/>
    <property type="evidence" value="ECO:0007669"/>
    <property type="project" value="TreeGrafter"/>
</dbReference>
<dbReference type="GO" id="GO:0003677">
    <property type="term" value="F:DNA binding"/>
    <property type="evidence" value="ECO:0007669"/>
    <property type="project" value="UniProtKB-KW"/>
</dbReference>
<dbReference type="SUPFAM" id="SSF46689">
    <property type="entry name" value="Homeodomain-like"/>
    <property type="match status" value="1"/>
</dbReference>
<dbReference type="InterPro" id="IPR000949">
    <property type="entry name" value="ELM2_dom"/>
</dbReference>
<dbReference type="Gene3D" id="1.10.10.60">
    <property type="entry name" value="Homeodomain-like"/>
    <property type="match status" value="1"/>
</dbReference>
<dbReference type="AlphaFoldDB" id="A0A834ILA5"/>
<dbReference type="InterPro" id="IPR017884">
    <property type="entry name" value="SANT_dom"/>
</dbReference>